<dbReference type="SUPFAM" id="SSF57016">
    <property type="entry name" value="Plant lectins/antimicrobial peptides"/>
    <property type="match status" value="1"/>
</dbReference>
<dbReference type="PROSITE" id="PS51257">
    <property type="entry name" value="PROKAR_LIPOPROTEIN"/>
    <property type="match status" value="1"/>
</dbReference>
<dbReference type="InterPro" id="IPR036861">
    <property type="entry name" value="Endochitinase-like_sf"/>
</dbReference>
<feature type="domain" description="LysM" evidence="8">
    <location>
        <begin position="36"/>
        <end position="81"/>
    </location>
</feature>
<feature type="chain" id="PRO_5042540060" description="Chitin-binding type-1 domain-containing protein" evidence="6">
    <location>
        <begin position="27"/>
        <end position="419"/>
    </location>
</feature>
<evidence type="ECO:0000313" key="9">
    <source>
        <dbReference type="EMBL" id="KAK1764471.1"/>
    </source>
</evidence>
<keyword evidence="4" id="KW-1015">Disulfide bond</keyword>
<evidence type="ECO:0000259" key="8">
    <source>
        <dbReference type="PROSITE" id="PS51782"/>
    </source>
</evidence>
<dbReference type="GO" id="GO:0008061">
    <property type="term" value="F:chitin binding"/>
    <property type="evidence" value="ECO:0007669"/>
    <property type="project" value="UniProtKB-UniRule"/>
</dbReference>
<evidence type="ECO:0000259" key="7">
    <source>
        <dbReference type="PROSITE" id="PS50941"/>
    </source>
</evidence>
<keyword evidence="10" id="KW-1185">Reference proteome</keyword>
<dbReference type="PROSITE" id="PS51782">
    <property type="entry name" value="LYSM"/>
    <property type="match status" value="2"/>
</dbReference>
<feature type="domain" description="LysM" evidence="8">
    <location>
        <begin position="346"/>
        <end position="390"/>
    </location>
</feature>
<feature type="signal peptide" evidence="6">
    <location>
        <begin position="1"/>
        <end position="26"/>
    </location>
</feature>
<dbReference type="PANTHER" id="PTHR34997">
    <property type="entry name" value="AM15"/>
    <property type="match status" value="1"/>
</dbReference>
<dbReference type="EMBL" id="MU839020">
    <property type="protein sequence ID" value="KAK1764471.1"/>
    <property type="molecule type" value="Genomic_DNA"/>
</dbReference>
<evidence type="ECO:0000313" key="10">
    <source>
        <dbReference type="Proteomes" id="UP001244011"/>
    </source>
</evidence>
<evidence type="ECO:0008006" key="11">
    <source>
        <dbReference type="Google" id="ProtNLM"/>
    </source>
</evidence>
<name>A0AAJ0FDD3_9PEZI</name>
<feature type="domain" description="Chitin-binding type-1" evidence="7">
    <location>
        <begin position="115"/>
        <end position="159"/>
    </location>
</feature>
<dbReference type="PROSITE" id="PS50941">
    <property type="entry name" value="CHIT_BIND_I_2"/>
    <property type="match status" value="1"/>
</dbReference>
<dbReference type="InterPro" id="IPR052210">
    <property type="entry name" value="LysM1-like"/>
</dbReference>
<reference evidence="9" key="1">
    <citation type="submission" date="2023-06" db="EMBL/GenBank/DDBJ databases">
        <title>Genome-scale phylogeny and comparative genomics of the fungal order Sordariales.</title>
        <authorList>
            <consortium name="Lawrence Berkeley National Laboratory"/>
            <person name="Hensen N."/>
            <person name="Bonometti L."/>
            <person name="Westerberg I."/>
            <person name="Brannstrom I.O."/>
            <person name="Guillou S."/>
            <person name="Cros-Aarteil S."/>
            <person name="Calhoun S."/>
            <person name="Haridas S."/>
            <person name="Kuo A."/>
            <person name="Mondo S."/>
            <person name="Pangilinan J."/>
            <person name="Riley R."/>
            <person name="Labutti K."/>
            <person name="Andreopoulos B."/>
            <person name="Lipzen A."/>
            <person name="Chen C."/>
            <person name="Yanf M."/>
            <person name="Daum C."/>
            <person name="Ng V."/>
            <person name="Clum A."/>
            <person name="Steindorff A."/>
            <person name="Ohm R."/>
            <person name="Martin F."/>
            <person name="Silar P."/>
            <person name="Natvig D."/>
            <person name="Lalanne C."/>
            <person name="Gautier V."/>
            <person name="Ament-Velasquez S.L."/>
            <person name="Kruys A."/>
            <person name="Hutchinson M.I."/>
            <person name="Powell A.J."/>
            <person name="Barry K."/>
            <person name="Miller A.N."/>
            <person name="Grigoriev I.V."/>
            <person name="Debuchy R."/>
            <person name="Gladieux P."/>
            <person name="Thoren M.H."/>
            <person name="Johannesson H."/>
        </authorList>
    </citation>
    <scope>NUCLEOTIDE SEQUENCE</scope>
    <source>
        <strain evidence="9">8032-3</strain>
    </source>
</reference>
<dbReference type="PANTHER" id="PTHR34997:SF1">
    <property type="entry name" value="PEPTIDOGLYCAN-BINDING LYSIN DOMAIN"/>
    <property type="match status" value="1"/>
</dbReference>
<sequence length="419" mass="41588">MATLSSRRLITAILGVLACGAGTALGGQLSARACAGTVKAKNGDTCASLARDHGITVSQFLLDNPAVSSCDLLVIGQEYCIAEDAGGPPAVSTGSSSRPTSTASSPSPTPKVSEDGSCGNGVTCAGSEFGTCCSEHGYCGDGDNYCLAGCQQAFGKCDNPGGGAPGGTTAPPATQPAGPTATTTVTKTSLVTSTKTSTTIATSIVTSLVIKTTTSTAVIGAPATSTATVTATVTSTKTATSIVIGTATGPGVGAPVTSTTILTLTSKVVTTSTATVTTTSTFVRTATSIVLGGSGTTTTTRTVTSTVVGGGACSPTKPDTVITPTRGPQPSAPSPTLPGTAENCRTYYKVSSNDTCLRIAQRNGISQSEFISWNPSIGATSNPLDAVLCSPGLLDLLLQGLCQVSCDNLWEGYYVCVEA</sequence>
<evidence type="ECO:0000256" key="4">
    <source>
        <dbReference type="PROSITE-ProRule" id="PRU00261"/>
    </source>
</evidence>
<dbReference type="GeneID" id="85315000"/>
<comment type="caution">
    <text evidence="9">The sequence shown here is derived from an EMBL/GenBank/DDBJ whole genome shotgun (WGS) entry which is preliminary data.</text>
</comment>
<proteinExistence type="inferred from homology"/>
<keyword evidence="1 4" id="KW-0147">Chitin-binding</keyword>
<feature type="region of interest" description="Disordered" evidence="5">
    <location>
        <begin position="90"/>
        <end position="116"/>
    </location>
</feature>
<feature type="region of interest" description="Disordered" evidence="5">
    <location>
        <begin position="309"/>
        <end position="338"/>
    </location>
</feature>
<protein>
    <recommendedName>
        <fullName evidence="11">Chitin-binding type-1 domain-containing protein</fullName>
    </recommendedName>
</protein>
<gene>
    <name evidence="9" type="ORF">QBC33DRAFT_595257</name>
</gene>
<evidence type="ECO:0000256" key="1">
    <source>
        <dbReference type="ARBA" id="ARBA00022669"/>
    </source>
</evidence>
<dbReference type="Pfam" id="PF01476">
    <property type="entry name" value="LysM"/>
    <property type="match status" value="2"/>
</dbReference>
<accession>A0AAJ0FDD3</accession>
<organism evidence="9 10">
    <name type="scientific">Phialemonium atrogriseum</name>
    <dbReference type="NCBI Taxonomy" id="1093897"/>
    <lineage>
        <taxon>Eukaryota</taxon>
        <taxon>Fungi</taxon>
        <taxon>Dikarya</taxon>
        <taxon>Ascomycota</taxon>
        <taxon>Pezizomycotina</taxon>
        <taxon>Sordariomycetes</taxon>
        <taxon>Sordariomycetidae</taxon>
        <taxon>Cephalothecales</taxon>
        <taxon>Cephalothecaceae</taxon>
        <taxon>Phialemonium</taxon>
    </lineage>
</organism>
<dbReference type="Proteomes" id="UP001244011">
    <property type="component" value="Unassembled WGS sequence"/>
</dbReference>
<evidence type="ECO:0000256" key="3">
    <source>
        <dbReference type="ARBA" id="ARBA00044955"/>
    </source>
</evidence>
<dbReference type="InterPro" id="IPR018392">
    <property type="entry name" value="LysM"/>
</dbReference>
<dbReference type="RefSeq" id="XP_060280684.1">
    <property type="nucleotide sequence ID" value="XM_060431813.1"/>
</dbReference>
<dbReference type="Gene3D" id="3.10.350.10">
    <property type="entry name" value="LysM domain"/>
    <property type="match status" value="2"/>
</dbReference>
<evidence type="ECO:0000256" key="2">
    <source>
        <dbReference type="ARBA" id="ARBA00023026"/>
    </source>
</evidence>
<feature type="disulfide bond" evidence="4">
    <location>
        <begin position="118"/>
        <end position="133"/>
    </location>
</feature>
<dbReference type="Gene3D" id="3.30.60.10">
    <property type="entry name" value="Endochitinase-like"/>
    <property type="match status" value="1"/>
</dbReference>
<dbReference type="AlphaFoldDB" id="A0AAJ0FDD3"/>
<dbReference type="CDD" id="cd11618">
    <property type="entry name" value="ChtBD1_1"/>
    <property type="match status" value="1"/>
</dbReference>
<evidence type="ECO:0000256" key="6">
    <source>
        <dbReference type="SAM" id="SignalP"/>
    </source>
</evidence>
<dbReference type="CDD" id="cd00118">
    <property type="entry name" value="LysM"/>
    <property type="match status" value="1"/>
</dbReference>
<dbReference type="SMART" id="SM00257">
    <property type="entry name" value="LysM"/>
    <property type="match status" value="2"/>
</dbReference>
<dbReference type="InterPro" id="IPR036779">
    <property type="entry name" value="LysM_dom_sf"/>
</dbReference>
<dbReference type="InterPro" id="IPR001002">
    <property type="entry name" value="Chitin-bd_1"/>
</dbReference>
<comment type="caution">
    <text evidence="4">Lacks conserved residue(s) required for the propagation of feature annotation.</text>
</comment>
<comment type="similarity">
    <text evidence="3">Belongs to the secreted LysM effector family.</text>
</comment>
<feature type="compositionally biased region" description="Low complexity" evidence="5">
    <location>
        <begin position="92"/>
        <end position="106"/>
    </location>
</feature>
<evidence type="ECO:0000256" key="5">
    <source>
        <dbReference type="SAM" id="MobiDB-lite"/>
    </source>
</evidence>
<keyword evidence="2" id="KW-0843">Virulence</keyword>
<keyword evidence="6" id="KW-0732">Signal</keyword>
<feature type="disulfide bond" evidence="4">
    <location>
        <begin position="132"/>
        <end position="146"/>
    </location>
</feature>
<dbReference type="SUPFAM" id="SSF54106">
    <property type="entry name" value="LysM domain"/>
    <property type="match status" value="2"/>
</dbReference>